<feature type="region of interest" description="Disordered" evidence="1">
    <location>
        <begin position="157"/>
        <end position="179"/>
    </location>
</feature>
<evidence type="ECO:0008006" key="4">
    <source>
        <dbReference type="Google" id="ProtNLM"/>
    </source>
</evidence>
<evidence type="ECO:0000313" key="3">
    <source>
        <dbReference type="Proteomes" id="UP000023152"/>
    </source>
</evidence>
<feature type="region of interest" description="Disordered" evidence="1">
    <location>
        <begin position="209"/>
        <end position="228"/>
    </location>
</feature>
<dbReference type="AlphaFoldDB" id="X6NJD8"/>
<accession>X6NJD8</accession>
<organism evidence="2 3">
    <name type="scientific">Reticulomyxa filosa</name>
    <dbReference type="NCBI Taxonomy" id="46433"/>
    <lineage>
        <taxon>Eukaryota</taxon>
        <taxon>Sar</taxon>
        <taxon>Rhizaria</taxon>
        <taxon>Retaria</taxon>
        <taxon>Foraminifera</taxon>
        <taxon>Monothalamids</taxon>
        <taxon>Reticulomyxidae</taxon>
        <taxon>Reticulomyxa</taxon>
    </lineage>
</organism>
<proteinExistence type="predicted"/>
<comment type="caution">
    <text evidence="2">The sequence shown here is derived from an EMBL/GenBank/DDBJ whole genome shotgun (WGS) entry which is preliminary data.</text>
</comment>
<feature type="compositionally biased region" description="Basic and acidic residues" evidence="1">
    <location>
        <begin position="157"/>
        <end position="168"/>
    </location>
</feature>
<gene>
    <name evidence="2" type="ORF">RFI_10735</name>
</gene>
<evidence type="ECO:0000256" key="1">
    <source>
        <dbReference type="SAM" id="MobiDB-lite"/>
    </source>
</evidence>
<dbReference type="EMBL" id="ASPP01007887">
    <property type="protein sequence ID" value="ETO26400.1"/>
    <property type="molecule type" value="Genomic_DNA"/>
</dbReference>
<dbReference type="Proteomes" id="UP000023152">
    <property type="component" value="Unassembled WGS sequence"/>
</dbReference>
<protein>
    <recommendedName>
        <fullName evidence="4">C3H1-type domain-containing protein</fullName>
    </recommendedName>
</protein>
<reference evidence="2 3" key="1">
    <citation type="journal article" date="2013" name="Curr. Biol.">
        <title>The Genome of the Foraminiferan Reticulomyxa filosa.</title>
        <authorList>
            <person name="Glockner G."/>
            <person name="Hulsmann N."/>
            <person name="Schleicher M."/>
            <person name="Noegel A.A."/>
            <person name="Eichinger L."/>
            <person name="Gallinger C."/>
            <person name="Pawlowski J."/>
            <person name="Sierra R."/>
            <person name="Euteneuer U."/>
            <person name="Pillet L."/>
            <person name="Moustafa A."/>
            <person name="Platzer M."/>
            <person name="Groth M."/>
            <person name="Szafranski K."/>
            <person name="Schliwa M."/>
        </authorList>
    </citation>
    <scope>NUCLEOTIDE SEQUENCE [LARGE SCALE GENOMIC DNA]</scope>
</reference>
<keyword evidence="3" id="KW-1185">Reference proteome</keyword>
<name>X6NJD8_RETFI</name>
<sequence length="260" mass="30131">MVRKIRQSTIMNTAQVSICLCDLFWNGDDLSIDKVERSRFCTKYNSVEGCNEDSCQWTHLRPALCLTIYNAPQHIGTPRLLQAWLDNQILDEFYFLHLHPNKLDSFTIEFATIETRTTTKEFLVKELCSNCTIMEHTPRQAESWHLKLEAESQLKLNDEKKQADEKQEQSSANSQALGPSRPAQINWVISCLFLFLLLCLEPHHNLAREHNNSDSSKKHTNSMNITNQSWEENDNVFVRYPEDVEKTLEEMLVGDKVVIT</sequence>
<evidence type="ECO:0000313" key="2">
    <source>
        <dbReference type="EMBL" id="ETO26400.1"/>
    </source>
</evidence>